<feature type="region of interest" description="Disordered" evidence="1">
    <location>
        <begin position="41"/>
        <end position="61"/>
    </location>
</feature>
<feature type="compositionally biased region" description="Basic and acidic residues" evidence="1">
    <location>
        <begin position="41"/>
        <end position="53"/>
    </location>
</feature>
<evidence type="ECO:0000313" key="2">
    <source>
        <dbReference type="EMBL" id="KAK6766436.1"/>
    </source>
</evidence>
<gene>
    <name evidence="2" type="primary">Necator_chrX.g26169</name>
    <name evidence="2" type="ORF">RB195_026003</name>
</gene>
<dbReference type="EMBL" id="JAVFWL010000006">
    <property type="protein sequence ID" value="KAK6766436.1"/>
    <property type="molecule type" value="Genomic_DNA"/>
</dbReference>
<proteinExistence type="predicted"/>
<evidence type="ECO:0000313" key="3">
    <source>
        <dbReference type="Proteomes" id="UP001303046"/>
    </source>
</evidence>
<protein>
    <recommendedName>
        <fullName evidence="4">Phlebovirus glycoprotein G2 fusion domain-containing protein</fullName>
    </recommendedName>
</protein>
<sequence>MVWRPVRGDQITDCSGRLRLCTTRNGNCIRLITYNARTCSARDQEQKERRTRDQLQYTRHSQKKVPLRNVGVVGLVVQLPVIHLVDTHEILSPGRPPTRWGNVFAARTDQLRAQLDTGPSTSQTKLENILDANGEGTK</sequence>
<keyword evidence="3" id="KW-1185">Reference proteome</keyword>
<evidence type="ECO:0008006" key="4">
    <source>
        <dbReference type="Google" id="ProtNLM"/>
    </source>
</evidence>
<accession>A0ABR1EWZ2</accession>
<reference evidence="2 3" key="1">
    <citation type="submission" date="2023-08" db="EMBL/GenBank/DDBJ databases">
        <title>A Necator americanus chromosomal reference genome.</title>
        <authorList>
            <person name="Ilik V."/>
            <person name="Petrzelkova K.J."/>
            <person name="Pardy F."/>
            <person name="Fuh T."/>
            <person name="Niatou-Singa F.S."/>
            <person name="Gouil Q."/>
            <person name="Baker L."/>
            <person name="Ritchie M.E."/>
            <person name="Jex A.R."/>
            <person name="Gazzola D."/>
            <person name="Li H."/>
            <person name="Toshio Fujiwara R."/>
            <person name="Zhan B."/>
            <person name="Aroian R.V."/>
            <person name="Pafco B."/>
            <person name="Schwarz E.M."/>
        </authorList>
    </citation>
    <scope>NUCLEOTIDE SEQUENCE [LARGE SCALE GENOMIC DNA]</scope>
    <source>
        <strain evidence="2 3">Aroian</strain>
        <tissue evidence="2">Whole animal</tissue>
    </source>
</reference>
<organism evidence="2 3">
    <name type="scientific">Necator americanus</name>
    <name type="common">Human hookworm</name>
    <dbReference type="NCBI Taxonomy" id="51031"/>
    <lineage>
        <taxon>Eukaryota</taxon>
        <taxon>Metazoa</taxon>
        <taxon>Ecdysozoa</taxon>
        <taxon>Nematoda</taxon>
        <taxon>Chromadorea</taxon>
        <taxon>Rhabditida</taxon>
        <taxon>Rhabditina</taxon>
        <taxon>Rhabditomorpha</taxon>
        <taxon>Strongyloidea</taxon>
        <taxon>Ancylostomatidae</taxon>
        <taxon>Bunostominae</taxon>
        <taxon>Necator</taxon>
    </lineage>
</organism>
<evidence type="ECO:0000256" key="1">
    <source>
        <dbReference type="SAM" id="MobiDB-lite"/>
    </source>
</evidence>
<dbReference type="Proteomes" id="UP001303046">
    <property type="component" value="Unassembled WGS sequence"/>
</dbReference>
<name>A0ABR1EWZ2_NECAM</name>
<comment type="caution">
    <text evidence="2">The sequence shown here is derived from an EMBL/GenBank/DDBJ whole genome shotgun (WGS) entry which is preliminary data.</text>
</comment>